<evidence type="ECO:0000256" key="6">
    <source>
        <dbReference type="ARBA" id="ARBA00022889"/>
    </source>
</evidence>
<evidence type="ECO:0000256" key="2">
    <source>
        <dbReference type="ARBA" id="ARBA00022692"/>
    </source>
</evidence>
<dbReference type="InterPro" id="IPR002126">
    <property type="entry name" value="Cadherin-like_dom"/>
</dbReference>
<dbReference type="InterPro" id="IPR050174">
    <property type="entry name" value="Protocadherin/Cadherin-CA"/>
</dbReference>
<dbReference type="OrthoDB" id="6252479at2759"/>
<keyword evidence="3 11" id="KW-0732">Signal</keyword>
<dbReference type="FunFam" id="2.60.40.60:FF:000002">
    <property type="entry name" value="Protocadherin alpha 2"/>
    <property type="match status" value="2"/>
</dbReference>
<keyword evidence="9" id="KW-0325">Glycoprotein</keyword>
<dbReference type="PANTHER" id="PTHR24028">
    <property type="entry name" value="CADHERIN-87A"/>
    <property type="match status" value="1"/>
</dbReference>
<keyword evidence="7" id="KW-1133">Transmembrane helix</keyword>
<evidence type="ECO:0000256" key="11">
    <source>
        <dbReference type="SAM" id="SignalP"/>
    </source>
</evidence>
<feature type="domain" description="Cadherin" evidence="12">
    <location>
        <begin position="571"/>
        <end position="679"/>
    </location>
</feature>
<evidence type="ECO:0000256" key="10">
    <source>
        <dbReference type="PROSITE-ProRule" id="PRU00043"/>
    </source>
</evidence>
<keyword evidence="4" id="KW-0677">Repeat</keyword>
<evidence type="ECO:0000256" key="4">
    <source>
        <dbReference type="ARBA" id="ARBA00022737"/>
    </source>
</evidence>
<dbReference type="SMART" id="SM00112">
    <property type="entry name" value="CA"/>
    <property type="match status" value="6"/>
</dbReference>
<dbReference type="Pfam" id="PF00028">
    <property type="entry name" value="Cadherin"/>
    <property type="match status" value="5"/>
</dbReference>
<keyword evidence="6" id="KW-0130">Cell adhesion</keyword>
<feature type="non-terminal residue" evidence="13">
    <location>
        <position position="858"/>
    </location>
</feature>
<feature type="domain" description="Cadherin" evidence="12">
    <location>
        <begin position="512"/>
        <end position="570"/>
    </location>
</feature>
<keyword evidence="14" id="KW-1185">Reference proteome</keyword>
<evidence type="ECO:0000256" key="3">
    <source>
        <dbReference type="ARBA" id="ARBA00022729"/>
    </source>
</evidence>
<dbReference type="InterPro" id="IPR015919">
    <property type="entry name" value="Cadherin-like_sf"/>
</dbReference>
<dbReference type="PROSITE" id="PS00232">
    <property type="entry name" value="CADHERIN_1"/>
    <property type="match status" value="4"/>
</dbReference>
<dbReference type="PROSITE" id="PS50268">
    <property type="entry name" value="CADHERIN_2"/>
    <property type="match status" value="6"/>
</dbReference>
<dbReference type="PANTHER" id="PTHR24028:SF302">
    <property type="entry name" value="PROTOCADHERIN BETA-3"/>
    <property type="match status" value="1"/>
</dbReference>
<feature type="domain" description="Cadherin" evidence="12">
    <location>
        <begin position="680"/>
        <end position="784"/>
    </location>
</feature>
<feature type="domain" description="Cadherin" evidence="12">
    <location>
        <begin position="350"/>
        <end position="427"/>
    </location>
</feature>
<dbReference type="Pfam" id="PF08266">
    <property type="entry name" value="Cadherin_2"/>
    <property type="match status" value="2"/>
</dbReference>
<dbReference type="GO" id="GO:0005886">
    <property type="term" value="C:plasma membrane"/>
    <property type="evidence" value="ECO:0007669"/>
    <property type="project" value="InterPro"/>
</dbReference>
<proteinExistence type="predicted"/>
<dbReference type="AlphaFoldDB" id="A0A643BNT7"/>
<evidence type="ECO:0000313" key="14">
    <source>
        <dbReference type="Proteomes" id="UP000437017"/>
    </source>
</evidence>
<keyword evidence="8" id="KW-0472">Membrane</keyword>
<name>A0A643BNT7_BALPH</name>
<evidence type="ECO:0000313" key="13">
    <source>
        <dbReference type="EMBL" id="KAB0389410.1"/>
    </source>
</evidence>
<keyword evidence="5 10" id="KW-0106">Calcium</keyword>
<sequence length="858" mass="95255">MEAGEIKKCFLKQRQVLIFFVLLGIAQAGSEPRHYSVAEEMDSGSFVANLLKDLGLEVDDLAARTPRVVSKGKKMPLHFDRQTGDLLLNEKLDREELCGPTEPCVLPFQMLLENPLKFFQAELRIRDINDHSPVFLDKEIILKISESITPGTTFLIERAQDLDVGRNSLQSYAVSPNSHFHLKLQDSSDGTILPQLVLDKALDREEQPEIRLTLTALDGGIPPRSGTALIRIEVLDINDNAPEFAKLHYEVHVLENSPIGSQVAIVSARDLDIGTYGEISYVLSQASEDIRKTFGINAKSGELLLTQELDFESIQTYTLNIQATDGGGLSGSCVVFVQVMDLNDNPPELTMSTLISEIPENLQETVIAVFSVSDPDSGDNGRMVCSIQDDLPFILKPSVENFYTLVTNTALDRETRSEYNITITLDNISRKNMAENAMEAGGERFLRQRQVLFLFVFLGGSLAGSQSRRYSVAEEKERGFLISNLAKDLGLSVRKLAARGAQVVSKGNRQHFQLNHQTGDLLLHEKLDREELCGSAEPCILHFQILLQNPLQFITNELQVIDVNDHSPAFSENEMQLKILENTPPGTIIPLGNAEDLDVGRNSLQNYTITPNSHFHVLTRSRRDGRKYPELVLDKALDREEQPELRLMLTALDGGTPRRSGTVQVHILVLDINDNTPEFTQSLYEVQVLENSPVNSLIVTVSASDLDTGNLGTISYAFFHVSEEIRKTFQLNPVTGDIRLIKYLNFEAIQTYEVDIEAKDGGGLSGKSTVIVQVVDVNDNPPELTLSSITSPIPENSPETVVAVFSVSDLDSGDNGKMVCSIENDLPFILKPSVENFYTLVSEGELDREIRAEYNISI</sequence>
<dbReference type="PRINTS" id="PR00205">
    <property type="entry name" value="CADHERIN"/>
</dbReference>
<feature type="signal peptide" evidence="11">
    <location>
        <begin position="1"/>
        <end position="28"/>
    </location>
</feature>
<keyword evidence="2" id="KW-0812">Transmembrane</keyword>
<dbReference type="EMBL" id="SGJD01007485">
    <property type="protein sequence ID" value="KAB0389410.1"/>
    <property type="molecule type" value="Genomic_DNA"/>
</dbReference>
<organism evidence="13 14">
    <name type="scientific">Balaenoptera physalus</name>
    <name type="common">Fin whale</name>
    <name type="synonym">Balaena physalus</name>
    <dbReference type="NCBI Taxonomy" id="9770"/>
    <lineage>
        <taxon>Eukaryota</taxon>
        <taxon>Metazoa</taxon>
        <taxon>Chordata</taxon>
        <taxon>Craniata</taxon>
        <taxon>Vertebrata</taxon>
        <taxon>Euteleostomi</taxon>
        <taxon>Mammalia</taxon>
        <taxon>Eutheria</taxon>
        <taxon>Laurasiatheria</taxon>
        <taxon>Artiodactyla</taxon>
        <taxon>Whippomorpha</taxon>
        <taxon>Cetacea</taxon>
        <taxon>Mysticeti</taxon>
        <taxon>Balaenopteridae</taxon>
        <taxon>Balaenoptera</taxon>
    </lineage>
</organism>
<feature type="chain" id="PRO_5024804038" description="Cadherin domain-containing protein" evidence="11">
    <location>
        <begin position="29"/>
        <end position="858"/>
    </location>
</feature>
<dbReference type="FunFam" id="2.60.40.60:FF:000309">
    <property type="entry name" value="Protocadherin beta-8"/>
    <property type="match status" value="1"/>
</dbReference>
<evidence type="ECO:0000256" key="8">
    <source>
        <dbReference type="ARBA" id="ARBA00023136"/>
    </source>
</evidence>
<dbReference type="GO" id="GO:0005509">
    <property type="term" value="F:calcium ion binding"/>
    <property type="evidence" value="ECO:0007669"/>
    <property type="project" value="UniProtKB-UniRule"/>
</dbReference>
<evidence type="ECO:0000256" key="5">
    <source>
        <dbReference type="ARBA" id="ARBA00022837"/>
    </source>
</evidence>
<dbReference type="CDD" id="cd11304">
    <property type="entry name" value="Cadherin_repeat"/>
    <property type="match status" value="6"/>
</dbReference>
<gene>
    <name evidence="13" type="ORF">E2I00_018759</name>
</gene>
<feature type="domain" description="Cadherin" evidence="12">
    <location>
        <begin position="245"/>
        <end position="349"/>
    </location>
</feature>
<evidence type="ECO:0000256" key="9">
    <source>
        <dbReference type="ARBA" id="ARBA00023180"/>
    </source>
</evidence>
<comment type="caution">
    <text evidence="13">The sequence shown here is derived from an EMBL/GenBank/DDBJ whole genome shotgun (WGS) entry which is preliminary data.</text>
</comment>
<evidence type="ECO:0000259" key="12">
    <source>
        <dbReference type="PROSITE" id="PS50268"/>
    </source>
</evidence>
<dbReference type="FunFam" id="2.60.40.60:FF:000006">
    <property type="entry name" value="Protocadherin alpha 2"/>
    <property type="match status" value="2"/>
</dbReference>
<dbReference type="InterPro" id="IPR020894">
    <property type="entry name" value="Cadherin_CS"/>
</dbReference>
<dbReference type="Gene3D" id="2.60.40.60">
    <property type="entry name" value="Cadherins"/>
    <property type="match status" value="8"/>
</dbReference>
<comment type="subcellular location">
    <subcellularLocation>
        <location evidence="1">Membrane</location>
        <topology evidence="1">Single-pass membrane protein</topology>
    </subcellularLocation>
</comment>
<dbReference type="FunFam" id="2.60.40.60:FF:000018">
    <property type="entry name" value="Protocadherin gamma c3"/>
    <property type="match status" value="2"/>
</dbReference>
<dbReference type="InterPro" id="IPR013164">
    <property type="entry name" value="Cadherin_N"/>
</dbReference>
<dbReference type="SUPFAM" id="SSF49313">
    <property type="entry name" value="Cadherin-like"/>
    <property type="match status" value="7"/>
</dbReference>
<accession>A0A643BNT7</accession>
<evidence type="ECO:0000256" key="1">
    <source>
        <dbReference type="ARBA" id="ARBA00004167"/>
    </source>
</evidence>
<evidence type="ECO:0000256" key="7">
    <source>
        <dbReference type="ARBA" id="ARBA00022989"/>
    </source>
</evidence>
<reference evidence="13 14" key="1">
    <citation type="journal article" date="2019" name="PLoS ONE">
        <title>Genomic analyses reveal an absence of contemporary introgressive admixture between fin whales and blue whales, despite known hybrids.</title>
        <authorList>
            <person name="Westbury M.V."/>
            <person name="Petersen B."/>
            <person name="Lorenzen E.D."/>
        </authorList>
    </citation>
    <scope>NUCLEOTIDE SEQUENCE [LARGE SCALE GENOMIC DNA]</scope>
    <source>
        <strain evidence="13">FinWhale-01</strain>
    </source>
</reference>
<protein>
    <recommendedName>
        <fullName evidence="12">Cadherin domain-containing protein</fullName>
    </recommendedName>
</protein>
<dbReference type="Proteomes" id="UP000437017">
    <property type="component" value="Unassembled WGS sequence"/>
</dbReference>
<dbReference type="GO" id="GO:0007156">
    <property type="term" value="P:homophilic cell adhesion via plasma membrane adhesion molecules"/>
    <property type="evidence" value="ECO:0007669"/>
    <property type="project" value="InterPro"/>
</dbReference>
<feature type="domain" description="Cadherin" evidence="12">
    <location>
        <begin position="136"/>
        <end position="244"/>
    </location>
</feature>